<comment type="caution">
    <text evidence="2">The sequence shown here is derived from an EMBL/GenBank/DDBJ whole genome shotgun (WGS) entry which is preliminary data.</text>
</comment>
<name>A0A2M9Y8T7_9LEPT</name>
<sequence>MIREEILKTSLKEIPKAIHLLLTATKEIKEEIKFSFCQGIHSYISTKYNSFSHIKTILHRQAPRFFYDIYQPQAITCNAERIAVNDYKTLSKYGPYVTIIGGPGSGKTTLLRHLFMSSLCSMERIPLYIELRRIDFNNQSIVEIIYKIIQNDFNIESDRLIKRLLEEQKFIILLDGFDELPFGLREKFIIKLNELIEKYPNNIIHLTSRPSPVAELIQGFSNVRIENFTLEEALLFLEKQDLNDELLENLQREIKDRKWNEAQNFLSNPLLLSTYVLTYKNNSTVPEKNSEFYERVINALFSEHDSWHKNGYVRKAHSDLSIDVLKHILYEFSFRNTFHTKYAFDIVSLNSDFESVLANLKVVTQIEKLKEDFTVSYGILLEDAGVYQFIHRSLQDYLAAQKVKRINSDNKKLIYDKIYSIAKKSAGFEIGNFIEFVSEIDEYYFNKFFLVRLLSEFFSQYDEKFPIASTIACFFSKIYFEDESSTQYSLNIAENPLRSIKEFRKIENYFLGQLIHHKPFMKMIRSKAKLNGIGLRMKYVYLLNKKSLPYLEDAIQQTAPKFASLLETEINNLRTLKSTVEIKLKESLEEERKLLEKL</sequence>
<dbReference type="InterPro" id="IPR007111">
    <property type="entry name" value="NACHT_NTPase"/>
</dbReference>
<organism evidence="2 3">
    <name type="scientific">Leptospira saintgironsiae</name>
    <dbReference type="NCBI Taxonomy" id="2023183"/>
    <lineage>
        <taxon>Bacteria</taxon>
        <taxon>Pseudomonadati</taxon>
        <taxon>Spirochaetota</taxon>
        <taxon>Spirochaetia</taxon>
        <taxon>Leptospirales</taxon>
        <taxon>Leptospiraceae</taxon>
        <taxon>Leptospira</taxon>
    </lineage>
</organism>
<dbReference type="InterPro" id="IPR027417">
    <property type="entry name" value="P-loop_NTPase"/>
</dbReference>
<feature type="domain" description="NACHT" evidence="1">
    <location>
        <begin position="95"/>
        <end position="211"/>
    </location>
</feature>
<proteinExistence type="predicted"/>
<dbReference type="Pfam" id="PF05729">
    <property type="entry name" value="NACHT"/>
    <property type="match status" value="1"/>
</dbReference>
<reference evidence="2 3" key="1">
    <citation type="submission" date="2017-07" db="EMBL/GenBank/DDBJ databases">
        <title>Leptospira spp. isolated from tropical soils.</title>
        <authorList>
            <person name="Thibeaux R."/>
            <person name="Iraola G."/>
            <person name="Ferres I."/>
            <person name="Bierque E."/>
            <person name="Girault D."/>
            <person name="Soupe-Gilbert M.-E."/>
            <person name="Picardeau M."/>
            <person name="Goarant C."/>
        </authorList>
    </citation>
    <scope>NUCLEOTIDE SEQUENCE [LARGE SCALE GENOMIC DNA]</scope>
    <source>
        <strain evidence="2 3">FH4-C-A2</strain>
    </source>
</reference>
<keyword evidence="3" id="KW-1185">Reference proteome</keyword>
<dbReference type="AlphaFoldDB" id="A0A2M9Y8T7"/>
<dbReference type="PROSITE" id="PS50837">
    <property type="entry name" value="NACHT"/>
    <property type="match status" value="1"/>
</dbReference>
<dbReference type="PANTHER" id="PTHR46844">
    <property type="entry name" value="SLR5058 PROTEIN"/>
    <property type="match status" value="1"/>
</dbReference>
<dbReference type="EMBL" id="NPDR01000009">
    <property type="protein sequence ID" value="PJZ47942.1"/>
    <property type="molecule type" value="Genomic_DNA"/>
</dbReference>
<dbReference type="Gene3D" id="3.40.50.300">
    <property type="entry name" value="P-loop containing nucleotide triphosphate hydrolases"/>
    <property type="match status" value="1"/>
</dbReference>
<dbReference type="RefSeq" id="WP_100711470.1">
    <property type="nucleotide sequence ID" value="NZ_NPDR01000009.1"/>
</dbReference>
<evidence type="ECO:0000313" key="2">
    <source>
        <dbReference type="EMBL" id="PJZ47942.1"/>
    </source>
</evidence>
<accession>A0A2M9Y8T7</accession>
<evidence type="ECO:0000313" key="3">
    <source>
        <dbReference type="Proteomes" id="UP000231926"/>
    </source>
</evidence>
<protein>
    <recommendedName>
        <fullName evidence="1">NACHT domain-containing protein</fullName>
    </recommendedName>
</protein>
<dbReference type="SUPFAM" id="SSF52540">
    <property type="entry name" value="P-loop containing nucleoside triphosphate hydrolases"/>
    <property type="match status" value="1"/>
</dbReference>
<gene>
    <name evidence="2" type="ORF">CH362_16755</name>
</gene>
<dbReference type="OrthoDB" id="1488560at2"/>
<dbReference type="Proteomes" id="UP000231926">
    <property type="component" value="Unassembled WGS sequence"/>
</dbReference>
<dbReference type="PANTHER" id="PTHR46844:SF1">
    <property type="entry name" value="SLR5058 PROTEIN"/>
    <property type="match status" value="1"/>
</dbReference>
<evidence type="ECO:0000259" key="1">
    <source>
        <dbReference type="PROSITE" id="PS50837"/>
    </source>
</evidence>